<accession>A0A915KYR1</accession>
<dbReference type="WBParaSite" id="nRc.2.0.1.t42632-RA">
    <property type="protein sequence ID" value="nRc.2.0.1.t42632-RA"/>
    <property type="gene ID" value="nRc.2.0.1.g42632"/>
</dbReference>
<reference evidence="2" key="1">
    <citation type="submission" date="2022-11" db="UniProtKB">
        <authorList>
            <consortium name="WormBaseParasite"/>
        </authorList>
    </citation>
    <scope>IDENTIFICATION</scope>
</reference>
<proteinExistence type="predicted"/>
<organism evidence="1 2">
    <name type="scientific">Romanomermis culicivorax</name>
    <name type="common">Nematode worm</name>
    <dbReference type="NCBI Taxonomy" id="13658"/>
    <lineage>
        <taxon>Eukaryota</taxon>
        <taxon>Metazoa</taxon>
        <taxon>Ecdysozoa</taxon>
        <taxon>Nematoda</taxon>
        <taxon>Enoplea</taxon>
        <taxon>Dorylaimia</taxon>
        <taxon>Mermithida</taxon>
        <taxon>Mermithoidea</taxon>
        <taxon>Mermithidae</taxon>
        <taxon>Romanomermis</taxon>
    </lineage>
</organism>
<dbReference type="Proteomes" id="UP000887565">
    <property type="component" value="Unplaced"/>
</dbReference>
<name>A0A915KYR1_ROMCU</name>
<sequence length="88" mass="9694">MRKCSCNPTAPGGDISTSGSLGIILTALRLHQACDHRHVGATTETEKVAFLFEIVLNTRLDPFSVTGPWLQSLGICKWGNKVEQERKR</sequence>
<evidence type="ECO:0000313" key="2">
    <source>
        <dbReference type="WBParaSite" id="nRc.2.0.1.t42632-RA"/>
    </source>
</evidence>
<evidence type="ECO:0000313" key="1">
    <source>
        <dbReference type="Proteomes" id="UP000887565"/>
    </source>
</evidence>
<keyword evidence="1" id="KW-1185">Reference proteome</keyword>
<dbReference type="AlphaFoldDB" id="A0A915KYR1"/>
<protein>
    <submittedName>
        <fullName evidence="2">Uncharacterized protein</fullName>
    </submittedName>
</protein>